<dbReference type="SMART" id="SM00855">
    <property type="entry name" value="PGAM"/>
    <property type="match status" value="1"/>
</dbReference>
<evidence type="ECO:0000256" key="1">
    <source>
        <dbReference type="NCBIfam" id="TIGR03162"/>
    </source>
</evidence>
<dbReference type="Gene3D" id="3.40.50.1240">
    <property type="entry name" value="Phosphoglycerate mutase-like"/>
    <property type="match status" value="1"/>
</dbReference>
<keyword evidence="5" id="KW-1185">Reference proteome</keyword>
<dbReference type="PIRSF" id="PIRSF000709">
    <property type="entry name" value="6PFK_2-Ptase"/>
    <property type="match status" value="1"/>
</dbReference>
<proteinExistence type="predicted"/>
<evidence type="ECO:0000256" key="3">
    <source>
        <dbReference type="PIRSR" id="PIRSR613078-2"/>
    </source>
</evidence>
<protein>
    <recommendedName>
        <fullName evidence="1">Alpha-ribazole phosphatase</fullName>
        <ecNumber evidence="1">3.1.3.73</ecNumber>
    </recommendedName>
</protein>
<dbReference type="InterPro" id="IPR017578">
    <property type="entry name" value="Ribazole_CobC"/>
</dbReference>
<dbReference type="EC" id="3.1.3.73" evidence="1"/>
<dbReference type="OrthoDB" id="9781415at2"/>
<dbReference type="AlphaFoldDB" id="A0A1L3GQ24"/>
<dbReference type="CDD" id="cd07067">
    <property type="entry name" value="HP_PGM_like"/>
    <property type="match status" value="1"/>
</dbReference>
<accession>A0A1L3GQ24</accession>
<gene>
    <name evidence="4" type="ORF">A7E78_09445</name>
</gene>
<dbReference type="InterPro" id="IPR029033">
    <property type="entry name" value="His_PPase_superfam"/>
</dbReference>
<organism evidence="4 5">
    <name type="scientific">Syntrophotalea acetylenivorans</name>
    <dbReference type="NCBI Taxonomy" id="1842532"/>
    <lineage>
        <taxon>Bacteria</taxon>
        <taxon>Pseudomonadati</taxon>
        <taxon>Thermodesulfobacteriota</taxon>
        <taxon>Desulfuromonadia</taxon>
        <taxon>Desulfuromonadales</taxon>
        <taxon>Syntrophotaleaceae</taxon>
        <taxon>Syntrophotalea</taxon>
    </lineage>
</organism>
<dbReference type="SUPFAM" id="SSF53254">
    <property type="entry name" value="Phosphoglycerate mutase-like"/>
    <property type="match status" value="1"/>
</dbReference>
<dbReference type="EMBL" id="CP015519">
    <property type="protein sequence ID" value="APG28039.1"/>
    <property type="molecule type" value="Genomic_DNA"/>
</dbReference>
<dbReference type="GO" id="GO:0009236">
    <property type="term" value="P:cobalamin biosynthetic process"/>
    <property type="evidence" value="ECO:0007669"/>
    <property type="project" value="UniProtKB-UniRule"/>
</dbReference>
<dbReference type="GO" id="GO:0043755">
    <property type="term" value="F:alpha-ribazole phosphatase activity"/>
    <property type="evidence" value="ECO:0007669"/>
    <property type="project" value="UniProtKB-UniRule"/>
</dbReference>
<dbReference type="STRING" id="1842532.A7E78_09445"/>
<feature type="binding site" evidence="3">
    <location>
        <position position="67"/>
    </location>
    <ligand>
        <name>substrate</name>
    </ligand>
</feature>
<dbReference type="RefSeq" id="WP_072283999.1">
    <property type="nucleotide sequence ID" value="NZ_CP015519.1"/>
</dbReference>
<feature type="active site" description="Proton donor/acceptor" evidence="2">
    <location>
        <position position="91"/>
    </location>
</feature>
<dbReference type="PANTHER" id="PTHR48100">
    <property type="entry name" value="BROAD-SPECIFICITY PHOSPHATASE YOR283W-RELATED"/>
    <property type="match status" value="1"/>
</dbReference>
<dbReference type="Pfam" id="PF00300">
    <property type="entry name" value="His_Phos_1"/>
    <property type="match status" value="1"/>
</dbReference>
<dbReference type="Proteomes" id="UP000182517">
    <property type="component" value="Chromosome"/>
</dbReference>
<dbReference type="InterPro" id="IPR013078">
    <property type="entry name" value="His_Pase_superF_clade-1"/>
</dbReference>
<feature type="active site" description="Tele-phosphohistidine intermediate" evidence="2">
    <location>
        <position position="18"/>
    </location>
</feature>
<evidence type="ECO:0000313" key="4">
    <source>
        <dbReference type="EMBL" id="APG28039.1"/>
    </source>
</evidence>
<evidence type="ECO:0000313" key="5">
    <source>
        <dbReference type="Proteomes" id="UP000182517"/>
    </source>
</evidence>
<evidence type="ECO:0000256" key="2">
    <source>
        <dbReference type="PIRSR" id="PIRSR613078-1"/>
    </source>
</evidence>
<dbReference type="KEGG" id="pef:A7E78_09445"/>
<dbReference type="InterPro" id="IPR050275">
    <property type="entry name" value="PGM_Phosphatase"/>
</dbReference>
<name>A0A1L3GQ24_9BACT</name>
<dbReference type="NCBIfam" id="TIGR03162">
    <property type="entry name" value="ribazole_cobC"/>
    <property type="match status" value="1"/>
</dbReference>
<sequence>MTPPTLEEDQCTLYLIRHGDCRRDEVKRYIGQVDLPLNAKGRAQARALRKHMAEVPFRRIYASDLKRCLETARIIAGPQGKSIRRQPQLREIKLGYWDGRPQAKIRQYHPEEYRQRGENLIDFRPPGGESFADLQARVIPAFRELINHEQGTVLLIAHAGVNRAILCDLLSRPLDELFALPQPFGCLNIIERRGAALEVKAVNLAVASPPEPIVSSEVFS</sequence>
<reference evidence="4 5" key="1">
    <citation type="journal article" date="2017" name="Genome Announc.">
        <title>Complete Genome Sequences of Two Acetylene-Fermenting Pelobacter acetylenicus Strains.</title>
        <authorList>
            <person name="Sutton J.M."/>
            <person name="Baesman S.M."/>
            <person name="Fierst J.L."/>
            <person name="Poret-Peterson A.T."/>
            <person name="Oremland R.S."/>
            <person name="Dunlap D.S."/>
            <person name="Akob D.M."/>
        </authorList>
    </citation>
    <scope>NUCLEOTIDE SEQUENCE [LARGE SCALE GENOMIC DNA]</scope>
    <source>
        <strain evidence="4 5">SFB93</strain>
    </source>
</reference>